<organism evidence="2 3">
    <name type="scientific">Methanoculleus thermophilus</name>
    <dbReference type="NCBI Taxonomy" id="2200"/>
    <lineage>
        <taxon>Archaea</taxon>
        <taxon>Methanobacteriati</taxon>
        <taxon>Methanobacteriota</taxon>
        <taxon>Stenosarchaea group</taxon>
        <taxon>Methanomicrobia</taxon>
        <taxon>Methanomicrobiales</taxon>
        <taxon>Methanomicrobiaceae</taxon>
        <taxon>Methanoculleus</taxon>
    </lineage>
</organism>
<name>A0A1G8WPT0_9EURY</name>
<dbReference type="Proteomes" id="UP000326500">
    <property type="component" value="Unassembled WGS sequence"/>
</dbReference>
<dbReference type="InterPro" id="IPR024185">
    <property type="entry name" value="FTHF_cligase-like_sf"/>
</dbReference>
<dbReference type="SUPFAM" id="SSF100950">
    <property type="entry name" value="NagB/RpiA/CoA transferase-like"/>
    <property type="match status" value="1"/>
</dbReference>
<dbReference type="InterPro" id="IPR003741">
    <property type="entry name" value="LUD_dom"/>
</dbReference>
<protein>
    <submittedName>
        <fullName evidence="2">Uncharacterized ACR, YkgG family COG1556</fullName>
    </submittedName>
</protein>
<evidence type="ECO:0000313" key="3">
    <source>
        <dbReference type="Proteomes" id="UP000326500"/>
    </source>
</evidence>
<reference evidence="2 3" key="1">
    <citation type="submission" date="2016-10" db="EMBL/GenBank/DDBJ databases">
        <authorList>
            <person name="Varghese N."/>
            <person name="Submissions S."/>
        </authorList>
    </citation>
    <scope>NUCLEOTIDE SEQUENCE [LARGE SCALE GENOMIC DNA]</scope>
    <source>
        <strain evidence="2 3">DSM 2373</strain>
    </source>
</reference>
<sequence>MVNVAGQQMERPTEYSAVNLLKDAGVDAERWNRIPDEATIKRTVEAIEARNIRVIIVDTADEALQAVIDLIPGGAEVMNGYSTTLIEMGFDRVLEENPKGWRDYHAVITAENDTEKRHALRRKSVAAEYFLSGVQAIAETGEFVACDKTGSRTGAWPHAAAHLVLVSGANKIVPTLEDALRRCREYCLPLENQRAQRAYGIGSYIGKYVILDREETDGRVTLILIRQPLGY</sequence>
<dbReference type="AlphaFoldDB" id="A0A1G8WPT0"/>
<keyword evidence="3" id="KW-1185">Reference proteome</keyword>
<dbReference type="PANTHER" id="PTHR36179">
    <property type="entry name" value="LUD_DOM DOMAIN-CONTAINING PROTEIN"/>
    <property type="match status" value="1"/>
</dbReference>
<dbReference type="Pfam" id="PF02589">
    <property type="entry name" value="LUD_dom"/>
    <property type="match status" value="1"/>
</dbReference>
<dbReference type="Gene3D" id="3.40.50.10420">
    <property type="entry name" value="NagB/RpiA/CoA transferase-like"/>
    <property type="match status" value="1"/>
</dbReference>
<dbReference type="EMBL" id="FNFT01000001">
    <property type="protein sequence ID" value="SDJ80191.1"/>
    <property type="molecule type" value="Genomic_DNA"/>
</dbReference>
<accession>A0A1G8WPT0</accession>
<gene>
    <name evidence="2" type="ORF">SAMN04488571_10137</name>
</gene>
<feature type="domain" description="LUD" evidence="1">
    <location>
        <begin position="40"/>
        <end position="197"/>
    </location>
</feature>
<proteinExistence type="predicted"/>
<evidence type="ECO:0000313" key="2">
    <source>
        <dbReference type="EMBL" id="SDJ80191.1"/>
    </source>
</evidence>
<evidence type="ECO:0000259" key="1">
    <source>
        <dbReference type="Pfam" id="PF02589"/>
    </source>
</evidence>
<dbReference type="InterPro" id="IPR037171">
    <property type="entry name" value="NagB/RpiA_transferase-like"/>
</dbReference>
<dbReference type="PANTHER" id="PTHR36179:SF2">
    <property type="entry name" value="LUD DOMAIN-CONTAINING PROTEIN"/>
    <property type="match status" value="1"/>
</dbReference>